<sequence length="153" mass="17963">MEYSYILERKSYYAFFEKFNLSKEINSTLKECLLVNRLQQLRGSEHQILQKVKETAPIRWIRRSSNHCSWFNNGSRNESFNNQKSIKKFGRVKACSNTVSAETTSRPNKRSQEGLLFLFHLYERARVFADNSSGAIHHSYAFAFAFVRCYSLI</sequence>
<dbReference type="Proteomes" id="UP001627154">
    <property type="component" value="Unassembled WGS sequence"/>
</dbReference>
<comment type="caution">
    <text evidence="1">The sequence shown here is derived from an EMBL/GenBank/DDBJ whole genome shotgun (WGS) entry which is preliminary data.</text>
</comment>
<protein>
    <submittedName>
        <fullName evidence="1">Uncharacterized protein</fullName>
    </submittedName>
</protein>
<dbReference type="AlphaFoldDB" id="A0ABD2WCF3"/>
<dbReference type="EMBL" id="JBJJXI010000121">
    <property type="protein sequence ID" value="KAL3390162.1"/>
    <property type="molecule type" value="Genomic_DNA"/>
</dbReference>
<accession>A0ABD2WCF3</accession>
<gene>
    <name evidence="1" type="ORF">TKK_014966</name>
</gene>
<evidence type="ECO:0000313" key="2">
    <source>
        <dbReference type="Proteomes" id="UP001627154"/>
    </source>
</evidence>
<name>A0ABD2WCF3_9HYME</name>
<reference evidence="1 2" key="1">
    <citation type="journal article" date="2024" name="bioRxiv">
        <title>A reference genome for Trichogramma kaykai: A tiny desert-dwelling parasitoid wasp with competing sex-ratio distorters.</title>
        <authorList>
            <person name="Culotta J."/>
            <person name="Lindsey A.R."/>
        </authorList>
    </citation>
    <scope>NUCLEOTIDE SEQUENCE [LARGE SCALE GENOMIC DNA]</scope>
    <source>
        <strain evidence="1 2">KSX58</strain>
    </source>
</reference>
<proteinExistence type="predicted"/>
<evidence type="ECO:0000313" key="1">
    <source>
        <dbReference type="EMBL" id="KAL3390162.1"/>
    </source>
</evidence>
<organism evidence="1 2">
    <name type="scientific">Trichogramma kaykai</name>
    <dbReference type="NCBI Taxonomy" id="54128"/>
    <lineage>
        <taxon>Eukaryota</taxon>
        <taxon>Metazoa</taxon>
        <taxon>Ecdysozoa</taxon>
        <taxon>Arthropoda</taxon>
        <taxon>Hexapoda</taxon>
        <taxon>Insecta</taxon>
        <taxon>Pterygota</taxon>
        <taxon>Neoptera</taxon>
        <taxon>Endopterygota</taxon>
        <taxon>Hymenoptera</taxon>
        <taxon>Apocrita</taxon>
        <taxon>Proctotrupomorpha</taxon>
        <taxon>Chalcidoidea</taxon>
        <taxon>Trichogrammatidae</taxon>
        <taxon>Trichogramma</taxon>
    </lineage>
</organism>
<keyword evidence="2" id="KW-1185">Reference proteome</keyword>